<dbReference type="InterPro" id="IPR029035">
    <property type="entry name" value="DHS-like_NAD/FAD-binding_dom"/>
</dbReference>
<reference evidence="1 2" key="1">
    <citation type="submission" date="2018-06" db="EMBL/GenBank/DDBJ databases">
        <authorList>
            <consortium name="Pathogen Informatics"/>
            <person name="Doyle S."/>
        </authorList>
    </citation>
    <scope>NUCLEOTIDE SEQUENCE [LARGE SCALE GENOMIC DNA]</scope>
    <source>
        <strain evidence="1 2">NCTC13533</strain>
    </source>
</reference>
<proteinExistence type="predicted"/>
<name>A0A376DNP2_CHRCU</name>
<evidence type="ECO:0000313" key="1">
    <source>
        <dbReference type="EMBL" id="STC92677.1"/>
    </source>
</evidence>
<protein>
    <submittedName>
        <fullName evidence="1">Uncharacterized protein</fullName>
    </submittedName>
</protein>
<dbReference type="Proteomes" id="UP000255224">
    <property type="component" value="Unassembled WGS sequence"/>
</dbReference>
<dbReference type="SUPFAM" id="SSF52467">
    <property type="entry name" value="DHS-like NAD/FAD-binding domain"/>
    <property type="match status" value="1"/>
</dbReference>
<accession>A0A376DNP2</accession>
<sequence>MSKPISEFIEKYYLHFNAAALVDASKGYVAHLKDGGKMMITLAGAMSTAELGEDSCRNDPSGKS</sequence>
<gene>
    <name evidence="1" type="ORF">NCTC13533_00459</name>
</gene>
<organism evidence="1 2">
    <name type="scientific">Chryseobacterium carnipullorum</name>
    <dbReference type="NCBI Taxonomy" id="1124835"/>
    <lineage>
        <taxon>Bacteria</taxon>
        <taxon>Pseudomonadati</taxon>
        <taxon>Bacteroidota</taxon>
        <taxon>Flavobacteriia</taxon>
        <taxon>Flavobacteriales</taxon>
        <taxon>Weeksellaceae</taxon>
        <taxon>Chryseobacterium group</taxon>
        <taxon>Chryseobacterium</taxon>
    </lineage>
</organism>
<dbReference type="AlphaFoldDB" id="A0A376DNP2"/>
<dbReference type="EMBL" id="UFVQ01000003">
    <property type="protein sequence ID" value="STC92677.1"/>
    <property type="molecule type" value="Genomic_DNA"/>
</dbReference>
<evidence type="ECO:0000313" key="2">
    <source>
        <dbReference type="Proteomes" id="UP000255224"/>
    </source>
</evidence>